<dbReference type="OrthoDB" id="4062651at2759"/>
<evidence type="ECO:0000259" key="5">
    <source>
        <dbReference type="PROSITE" id="PS50011"/>
    </source>
</evidence>
<dbReference type="EnsemblMetazoa" id="XM_022812181">
    <property type="protein sequence ID" value="XP_022667916"/>
    <property type="gene ID" value="LOC111253161"/>
</dbReference>
<keyword evidence="8" id="KW-1185">Reference proteome</keyword>
<dbReference type="GeneID" id="111253161"/>
<dbReference type="RefSeq" id="XP_022667916.1">
    <property type="nucleotide sequence ID" value="XM_022812181.1"/>
</dbReference>
<dbReference type="InterPro" id="IPR011009">
    <property type="entry name" value="Kinase-like_dom_sf"/>
</dbReference>
<protein>
    <recommendedName>
        <fullName evidence="9">Protein kinase domain-containing protein</fullName>
    </recommendedName>
</protein>
<evidence type="ECO:0000256" key="1">
    <source>
        <dbReference type="ARBA" id="ARBA00022741"/>
    </source>
</evidence>
<dbReference type="KEGG" id="vde:111253161"/>
<dbReference type="GO" id="GO:0004672">
    <property type="term" value="F:protein kinase activity"/>
    <property type="evidence" value="ECO:0007669"/>
    <property type="project" value="InterPro"/>
</dbReference>
<dbReference type="InterPro" id="IPR000719">
    <property type="entry name" value="Prot_kinase_dom"/>
</dbReference>
<dbReference type="Gene3D" id="1.10.510.10">
    <property type="entry name" value="Transferase(Phosphotransferase) domain 1"/>
    <property type="match status" value="1"/>
</dbReference>
<feature type="region of interest" description="Disordered" evidence="4">
    <location>
        <begin position="56"/>
        <end position="106"/>
    </location>
</feature>
<dbReference type="InterPro" id="IPR017441">
    <property type="entry name" value="Protein_kinase_ATP_BS"/>
</dbReference>
<dbReference type="InterPro" id="IPR000488">
    <property type="entry name" value="Death_dom"/>
</dbReference>
<dbReference type="PROSITE" id="PS50011">
    <property type="entry name" value="PROTEIN_KINASE_DOM"/>
    <property type="match status" value="1"/>
</dbReference>
<dbReference type="GO" id="GO:0045087">
    <property type="term" value="P:innate immune response"/>
    <property type="evidence" value="ECO:0007669"/>
    <property type="project" value="UniProtKB-ARBA"/>
</dbReference>
<dbReference type="PROSITE" id="PS50017">
    <property type="entry name" value="DEATH_DOMAIN"/>
    <property type="match status" value="1"/>
</dbReference>
<dbReference type="PANTHER" id="PTHR27001">
    <property type="entry name" value="OS01G0253100 PROTEIN"/>
    <property type="match status" value="1"/>
</dbReference>
<organism evidence="7 8">
    <name type="scientific">Varroa destructor</name>
    <name type="common">Honeybee mite</name>
    <dbReference type="NCBI Taxonomy" id="109461"/>
    <lineage>
        <taxon>Eukaryota</taxon>
        <taxon>Metazoa</taxon>
        <taxon>Ecdysozoa</taxon>
        <taxon>Arthropoda</taxon>
        <taxon>Chelicerata</taxon>
        <taxon>Arachnida</taxon>
        <taxon>Acari</taxon>
        <taxon>Parasitiformes</taxon>
        <taxon>Mesostigmata</taxon>
        <taxon>Gamasina</taxon>
        <taxon>Dermanyssoidea</taxon>
        <taxon>Varroidae</taxon>
        <taxon>Varroa</taxon>
    </lineage>
</organism>
<keyword evidence="1 3" id="KW-0547">Nucleotide-binding</keyword>
<dbReference type="EnsemblMetazoa" id="XM_022812180">
    <property type="protein sequence ID" value="XP_022667915"/>
    <property type="gene ID" value="LOC111253161"/>
</dbReference>
<dbReference type="Pfam" id="PF00069">
    <property type="entry name" value="Pkinase"/>
    <property type="match status" value="1"/>
</dbReference>
<dbReference type="InterPro" id="IPR008271">
    <property type="entry name" value="Ser/Thr_kinase_AS"/>
</dbReference>
<accession>A0A7M7KJZ9</accession>
<dbReference type="PANTHER" id="PTHR27001:SF931">
    <property type="entry name" value="OS11G0664100 PROTEIN"/>
    <property type="match status" value="1"/>
</dbReference>
<dbReference type="Gene3D" id="1.10.533.10">
    <property type="entry name" value="Death Domain, Fas"/>
    <property type="match status" value="1"/>
</dbReference>
<dbReference type="GO" id="GO:0005886">
    <property type="term" value="C:plasma membrane"/>
    <property type="evidence" value="ECO:0007669"/>
    <property type="project" value="TreeGrafter"/>
</dbReference>
<proteinExistence type="predicted"/>
<dbReference type="SMART" id="SM00220">
    <property type="entry name" value="S_TKc"/>
    <property type="match status" value="1"/>
</dbReference>
<dbReference type="GO" id="GO:0005524">
    <property type="term" value="F:ATP binding"/>
    <property type="evidence" value="ECO:0007669"/>
    <property type="project" value="UniProtKB-UniRule"/>
</dbReference>
<feature type="binding site" evidence="3">
    <location>
        <position position="338"/>
    </location>
    <ligand>
        <name>ATP</name>
        <dbReference type="ChEBI" id="CHEBI:30616"/>
    </ligand>
</feature>
<dbReference type="PROSITE" id="PS00108">
    <property type="entry name" value="PROTEIN_KINASE_ST"/>
    <property type="match status" value="1"/>
</dbReference>
<dbReference type="SUPFAM" id="SSF47986">
    <property type="entry name" value="DEATH domain"/>
    <property type="match status" value="1"/>
</dbReference>
<feature type="domain" description="Death" evidence="6">
    <location>
        <begin position="200"/>
        <end position="259"/>
    </location>
</feature>
<dbReference type="AlphaFoldDB" id="A0A7M7KJZ9"/>
<feature type="domain" description="Protein kinase" evidence="5">
    <location>
        <begin position="310"/>
        <end position="568"/>
    </location>
</feature>
<evidence type="ECO:0000259" key="6">
    <source>
        <dbReference type="PROSITE" id="PS50017"/>
    </source>
</evidence>
<feature type="compositionally biased region" description="Low complexity" evidence="4">
    <location>
        <begin position="92"/>
        <end position="104"/>
    </location>
</feature>
<evidence type="ECO:0000256" key="4">
    <source>
        <dbReference type="SAM" id="MobiDB-lite"/>
    </source>
</evidence>
<dbReference type="InterPro" id="IPR011029">
    <property type="entry name" value="DEATH-like_dom_sf"/>
</dbReference>
<dbReference type="GO" id="GO:0007165">
    <property type="term" value="P:signal transduction"/>
    <property type="evidence" value="ECO:0007669"/>
    <property type="project" value="InterPro"/>
</dbReference>
<dbReference type="OMA" id="GWIDQTS"/>
<dbReference type="Proteomes" id="UP000594260">
    <property type="component" value="Unplaced"/>
</dbReference>
<feature type="compositionally biased region" description="Polar residues" evidence="4">
    <location>
        <begin position="56"/>
        <end position="85"/>
    </location>
</feature>
<dbReference type="SUPFAM" id="SSF56112">
    <property type="entry name" value="Protein kinase-like (PK-like)"/>
    <property type="match status" value="1"/>
</dbReference>
<evidence type="ECO:0000313" key="8">
    <source>
        <dbReference type="Proteomes" id="UP000594260"/>
    </source>
</evidence>
<dbReference type="PROSITE" id="PS00107">
    <property type="entry name" value="PROTEIN_KINASE_ATP"/>
    <property type="match status" value="1"/>
</dbReference>
<sequence length="579" mass="64867">MSFVKRFISRHLGDKGKSTNSTRSVAQLLESDVFEGRGSFFDDGFSTSTLGINNNVVTSSGDETTSADPKNKVTPTSVPSISEQPLPNLRVSSASPRRTSSPATHATYRSMEETSIEVLEEKIRKLSGALGLTTMVSGRSSGDGYRQEDQMDIELRHLEARTRRIVIQELDSNRGWQALAAEITHPDKPEDANNKANRLFDEKHIQLLSGDNKTTVSPTDEILKTWSTTGRNRPTIRDLYNMLRRIEQHNVASQLAEGLRIRENEICQTSLSSVLTDDMHIPSAKLEPYLDGMYQICFESMAQATNNFSINSANKIGEGNFGSVYRVMIDGQEMAVKKFKNPAEGELFFREIRTLAKLNHPNLLSLYGVVDTGTKRCIITRYMKNGNLERKLRNEVLPWVLRLRILRDVASALEHMHSLKPAIIHRDVKPANILLDDDMNALLGDFGLSREKKGSHTSFTHTCPGTPHYMALDILRGDVTVKSDMYSFGVIVLEILTGLTVFDPMRKHTHITDYVDDEDAQQVVDNRLPFPPTLVIEGLFNLGIRCKDNNKNIRPDSSAAKESLQQYYTHVAGLDLDNA</sequence>
<name>A0A7M7KJZ9_VARDE</name>
<dbReference type="InParanoid" id="A0A7M7KJZ9"/>
<evidence type="ECO:0000313" key="7">
    <source>
        <dbReference type="EnsemblMetazoa" id="XP_022667915"/>
    </source>
</evidence>
<keyword evidence="2 3" id="KW-0067">ATP-binding</keyword>
<dbReference type="RefSeq" id="XP_022667915.1">
    <property type="nucleotide sequence ID" value="XM_022812180.1"/>
</dbReference>
<evidence type="ECO:0000256" key="3">
    <source>
        <dbReference type="PROSITE-ProRule" id="PRU10141"/>
    </source>
</evidence>
<evidence type="ECO:0008006" key="9">
    <source>
        <dbReference type="Google" id="ProtNLM"/>
    </source>
</evidence>
<evidence type="ECO:0000256" key="2">
    <source>
        <dbReference type="ARBA" id="ARBA00022840"/>
    </source>
</evidence>
<reference evidence="7" key="1">
    <citation type="submission" date="2021-01" db="UniProtKB">
        <authorList>
            <consortium name="EnsemblMetazoa"/>
        </authorList>
    </citation>
    <scope>IDENTIFICATION</scope>
</reference>